<feature type="compositionally biased region" description="Polar residues" evidence="5">
    <location>
        <begin position="1"/>
        <end position="13"/>
    </location>
</feature>
<evidence type="ECO:0000313" key="9">
    <source>
        <dbReference type="EMBL" id="GAU90241.1"/>
    </source>
</evidence>
<dbReference type="InterPro" id="IPR048395">
    <property type="entry name" value="Glyco_hydro_31_C"/>
</dbReference>
<dbReference type="SUPFAM" id="SSF51011">
    <property type="entry name" value="Glycosyl hydrolase domain"/>
    <property type="match status" value="1"/>
</dbReference>
<evidence type="ECO:0000256" key="4">
    <source>
        <dbReference type="RuleBase" id="RU361185"/>
    </source>
</evidence>
<dbReference type="GO" id="GO:0005975">
    <property type="term" value="P:carbohydrate metabolic process"/>
    <property type="evidence" value="ECO:0007669"/>
    <property type="project" value="InterPro"/>
</dbReference>
<dbReference type="Pfam" id="PF21365">
    <property type="entry name" value="Glyco_hydro_31_3rd"/>
    <property type="match status" value="1"/>
</dbReference>
<dbReference type="EMBL" id="BDGG01000001">
    <property type="protein sequence ID" value="GAU90241.1"/>
    <property type="molecule type" value="Genomic_DNA"/>
</dbReference>
<dbReference type="Gene3D" id="2.60.40.1180">
    <property type="entry name" value="Golgi alpha-mannosidase II"/>
    <property type="match status" value="1"/>
</dbReference>
<comment type="caution">
    <text evidence="9">The sequence shown here is derived from an EMBL/GenBank/DDBJ whole genome shotgun (WGS) entry which is preliminary data.</text>
</comment>
<keyword evidence="6" id="KW-0812">Transmembrane</keyword>
<feature type="domain" description="Glycoside hydrolase family 31 TIM barrel" evidence="7">
    <location>
        <begin position="367"/>
        <end position="680"/>
    </location>
</feature>
<name>A0A1D1ULD6_RAMVA</name>
<dbReference type="OrthoDB" id="10070917at2759"/>
<dbReference type="AlphaFoldDB" id="A0A1D1ULD6"/>
<evidence type="ECO:0000256" key="1">
    <source>
        <dbReference type="ARBA" id="ARBA00007806"/>
    </source>
</evidence>
<dbReference type="PANTHER" id="PTHR43053:SF4">
    <property type="entry name" value="MYOGENESIS-REGULATING GLYCOSIDASE"/>
    <property type="match status" value="1"/>
</dbReference>
<keyword evidence="2 4" id="KW-0378">Hydrolase</keyword>
<dbReference type="Gene3D" id="3.20.20.80">
    <property type="entry name" value="Glycosidases"/>
    <property type="match status" value="1"/>
</dbReference>
<dbReference type="InterPro" id="IPR000322">
    <property type="entry name" value="Glyco_hydro_31_TIM"/>
</dbReference>
<evidence type="ECO:0000256" key="5">
    <source>
        <dbReference type="SAM" id="MobiDB-lite"/>
    </source>
</evidence>
<comment type="similarity">
    <text evidence="1 4">Belongs to the glycosyl hydrolase 31 family.</text>
</comment>
<dbReference type="InterPro" id="IPR050985">
    <property type="entry name" value="Alpha-glycosidase_related"/>
</dbReference>
<evidence type="ECO:0000313" key="10">
    <source>
        <dbReference type="Proteomes" id="UP000186922"/>
    </source>
</evidence>
<reference evidence="9 10" key="1">
    <citation type="journal article" date="2016" name="Nat. Commun.">
        <title>Extremotolerant tardigrade genome and improved radiotolerance of human cultured cells by tardigrade-unique protein.</title>
        <authorList>
            <person name="Hashimoto T."/>
            <person name="Horikawa D.D."/>
            <person name="Saito Y."/>
            <person name="Kuwahara H."/>
            <person name="Kozuka-Hata H."/>
            <person name="Shin-I T."/>
            <person name="Minakuchi Y."/>
            <person name="Ohishi K."/>
            <person name="Motoyama A."/>
            <person name="Aizu T."/>
            <person name="Enomoto A."/>
            <person name="Kondo K."/>
            <person name="Tanaka S."/>
            <person name="Hara Y."/>
            <person name="Koshikawa S."/>
            <person name="Sagara H."/>
            <person name="Miura T."/>
            <person name="Yokobori S."/>
            <person name="Miyagawa K."/>
            <person name="Suzuki Y."/>
            <person name="Kubo T."/>
            <person name="Oyama M."/>
            <person name="Kohara Y."/>
            <person name="Fujiyama A."/>
            <person name="Arakawa K."/>
            <person name="Katayama T."/>
            <person name="Toyoda A."/>
            <person name="Kunieda T."/>
        </authorList>
    </citation>
    <scope>NUCLEOTIDE SEQUENCE [LARGE SCALE GENOMIC DNA]</scope>
    <source>
        <strain evidence="9 10">YOKOZUNA-1</strain>
    </source>
</reference>
<dbReference type="GO" id="GO:0004553">
    <property type="term" value="F:hydrolase activity, hydrolyzing O-glycosyl compounds"/>
    <property type="evidence" value="ECO:0007669"/>
    <property type="project" value="InterPro"/>
</dbReference>
<evidence type="ECO:0008006" key="11">
    <source>
        <dbReference type="Google" id="ProtNLM"/>
    </source>
</evidence>
<dbReference type="STRING" id="947166.A0A1D1ULD6"/>
<dbReference type="SUPFAM" id="SSF51445">
    <property type="entry name" value="(Trans)glycosidases"/>
    <property type="match status" value="1"/>
</dbReference>
<evidence type="ECO:0000256" key="3">
    <source>
        <dbReference type="ARBA" id="ARBA00023295"/>
    </source>
</evidence>
<proteinExistence type="inferred from homology"/>
<accession>A0A1D1ULD6</accession>
<organism evidence="9 10">
    <name type="scientific">Ramazzottius varieornatus</name>
    <name type="common">Water bear</name>
    <name type="synonym">Tardigrade</name>
    <dbReference type="NCBI Taxonomy" id="947166"/>
    <lineage>
        <taxon>Eukaryota</taxon>
        <taxon>Metazoa</taxon>
        <taxon>Ecdysozoa</taxon>
        <taxon>Tardigrada</taxon>
        <taxon>Eutardigrada</taxon>
        <taxon>Parachela</taxon>
        <taxon>Hypsibioidea</taxon>
        <taxon>Ramazzottiidae</taxon>
        <taxon>Ramazzottius</taxon>
    </lineage>
</organism>
<gene>
    <name evidence="9" type="primary">RvY_02689</name>
    <name evidence="9" type="synonym">RvY_02689.1</name>
    <name evidence="9" type="ORF">RvY_02689-1</name>
</gene>
<dbReference type="InterPro" id="IPR017853">
    <property type="entry name" value="GH"/>
</dbReference>
<sequence>MFPLPSSGNSNTVPAIDSRTPWISENTPRTRLLQPDDEKTMAPLRKSESEDFKRYTSYTESKDEEFSRKIKIAWAIAIIVVIICAGIVAGLLTWALLREEATLPPAPPAILPPQEVSFGVGNSAVLSIGGAKPMKLRLRSPVSTKNHMAELTLGVSFDGGLRSYANCSNPGPAKVCYDVWTNENDNFTLAFEHKTYENAKGFECSTVTWTGTLDSEVTDCIELGQGKWYGGGLLFEQRWPMELRKNMGPFVSGDILQDRTEYGSVLEPYWISTDGVALWVDYDAKSQPLHTSFNSTGDGKLCLKSSYLHAPYVRAQQKSLQIKYTVCVGKNVQHVHKSILGNVSPLPWPRPTGIPSQGMFRWPIWSTWVSYKTSIDEPKLIEFIDRIHNLGFGASNIEIDDGYQLKYGDFSFNLTKFPDPSIPIEHAHRYGYNVTVWVYPFINHDSSAMNEGLLMLNRSFVLREDGRIPAMTWWWQGHLAALVDFTNPEAARWYLSRLEQFRDRYNITSFKQDGGEAGWTPNYRKFHEDAVNPDYYGKAYINAVCAEENKAMVSSLEFRIGLHTQHQPIFVRMLDKDSVEGYDNGLRTMIPSALTFGILGYPFVLPDMIGGNAYRNVSEGDFASGLLESQFPSEKLFLRWLAATVFMPSIQFSIPPWIYSGTATSDALKLMNLRAKHVDLFVQLAIDSTRTGYPIVRPMWWIDGDWEAGWNIDDQFLVGDDLMVAPLLDPESSSRSVQIPPGRWRNELDQKDYTGPALVHNFHVRDDQVLHFFRQK</sequence>
<dbReference type="Proteomes" id="UP000186922">
    <property type="component" value="Unassembled WGS sequence"/>
</dbReference>
<keyword evidence="6" id="KW-0472">Membrane</keyword>
<dbReference type="CDD" id="cd06592">
    <property type="entry name" value="GH31_NET37"/>
    <property type="match status" value="1"/>
</dbReference>
<keyword evidence="6" id="KW-1133">Transmembrane helix</keyword>
<keyword evidence="10" id="KW-1185">Reference proteome</keyword>
<feature type="compositionally biased region" description="Basic and acidic residues" evidence="5">
    <location>
        <begin position="34"/>
        <end position="46"/>
    </location>
</feature>
<keyword evidence="3 4" id="KW-0326">Glycosidase</keyword>
<feature type="transmembrane region" description="Helical" evidence="6">
    <location>
        <begin position="72"/>
        <end position="97"/>
    </location>
</feature>
<dbReference type="Pfam" id="PF01055">
    <property type="entry name" value="Glyco_hydro_31_2nd"/>
    <property type="match status" value="1"/>
</dbReference>
<dbReference type="PANTHER" id="PTHR43053">
    <property type="entry name" value="GLYCOSIDASE FAMILY 31"/>
    <property type="match status" value="1"/>
</dbReference>
<evidence type="ECO:0000256" key="2">
    <source>
        <dbReference type="ARBA" id="ARBA00022801"/>
    </source>
</evidence>
<protein>
    <recommendedName>
        <fullName evidence="11">Glycoside hydrolase family 31 N-terminal domain-containing protein</fullName>
    </recommendedName>
</protein>
<dbReference type="InterPro" id="IPR013780">
    <property type="entry name" value="Glyco_hydro_b"/>
</dbReference>
<evidence type="ECO:0000256" key="6">
    <source>
        <dbReference type="SAM" id="Phobius"/>
    </source>
</evidence>
<evidence type="ECO:0000259" key="7">
    <source>
        <dbReference type="Pfam" id="PF01055"/>
    </source>
</evidence>
<feature type="domain" description="Glycosyl hydrolase family 31 C-terminal" evidence="8">
    <location>
        <begin position="692"/>
        <end position="774"/>
    </location>
</feature>
<feature type="region of interest" description="Disordered" evidence="5">
    <location>
        <begin position="1"/>
        <end position="46"/>
    </location>
</feature>
<evidence type="ECO:0000259" key="8">
    <source>
        <dbReference type="Pfam" id="PF21365"/>
    </source>
</evidence>